<name>A0A4C2AA64_EUMVA</name>
<comment type="caution">
    <text evidence="1">The sequence shown here is derived from an EMBL/GenBank/DDBJ whole genome shotgun (WGS) entry which is preliminary data.</text>
</comment>
<dbReference type="EMBL" id="BGZK01002693">
    <property type="protein sequence ID" value="GBP95865.1"/>
    <property type="molecule type" value="Genomic_DNA"/>
</dbReference>
<dbReference type="Proteomes" id="UP000299102">
    <property type="component" value="Unassembled WGS sequence"/>
</dbReference>
<proteinExistence type="predicted"/>
<accession>A0A4C2AA64</accession>
<evidence type="ECO:0000313" key="2">
    <source>
        <dbReference type="Proteomes" id="UP000299102"/>
    </source>
</evidence>
<organism evidence="1 2">
    <name type="scientific">Eumeta variegata</name>
    <name type="common">Bagworm moth</name>
    <name type="synonym">Eumeta japonica</name>
    <dbReference type="NCBI Taxonomy" id="151549"/>
    <lineage>
        <taxon>Eukaryota</taxon>
        <taxon>Metazoa</taxon>
        <taxon>Ecdysozoa</taxon>
        <taxon>Arthropoda</taxon>
        <taxon>Hexapoda</taxon>
        <taxon>Insecta</taxon>
        <taxon>Pterygota</taxon>
        <taxon>Neoptera</taxon>
        <taxon>Endopterygota</taxon>
        <taxon>Lepidoptera</taxon>
        <taxon>Glossata</taxon>
        <taxon>Ditrysia</taxon>
        <taxon>Tineoidea</taxon>
        <taxon>Psychidae</taxon>
        <taxon>Oiketicinae</taxon>
        <taxon>Eumeta</taxon>
    </lineage>
</organism>
<gene>
    <name evidence="1" type="ORF">EVAR_97910_1</name>
</gene>
<protein>
    <submittedName>
        <fullName evidence="1">Uncharacterized protein</fullName>
    </submittedName>
</protein>
<reference evidence="1 2" key="1">
    <citation type="journal article" date="2019" name="Commun. Biol.">
        <title>The bagworm genome reveals a unique fibroin gene that provides high tensile strength.</title>
        <authorList>
            <person name="Kono N."/>
            <person name="Nakamura H."/>
            <person name="Ohtoshi R."/>
            <person name="Tomita M."/>
            <person name="Numata K."/>
            <person name="Arakawa K."/>
        </authorList>
    </citation>
    <scope>NUCLEOTIDE SEQUENCE [LARGE SCALE GENOMIC DNA]</scope>
</reference>
<sequence length="179" mass="20356">MFGLFDFVLERRRARRARRAAGRECAAGARRRPLITCSFGVTKLPRECHPRPPRRPRQPAELYFITIPPDPAIVHSRFTKFEIMVFAQKSSRHESRETRVVNFYNGERLESVVCPAARPAPVATVTAHGRIVCACVPQLVSTPHQILNRDYAALVANAMRGENPFVCLLRPLQYHRPNS</sequence>
<evidence type="ECO:0000313" key="1">
    <source>
        <dbReference type="EMBL" id="GBP95865.1"/>
    </source>
</evidence>
<dbReference type="AlphaFoldDB" id="A0A4C2AA64"/>
<keyword evidence="2" id="KW-1185">Reference proteome</keyword>